<accession>A0A2H3GC83</accession>
<organism evidence="1 2">
    <name type="scientific">Fusarium oxysporum f. sp. radicis-cucumerinum</name>
    <dbReference type="NCBI Taxonomy" id="327505"/>
    <lineage>
        <taxon>Eukaryota</taxon>
        <taxon>Fungi</taxon>
        <taxon>Dikarya</taxon>
        <taxon>Ascomycota</taxon>
        <taxon>Pezizomycotina</taxon>
        <taxon>Sordariomycetes</taxon>
        <taxon>Hypocreomycetidae</taxon>
        <taxon>Hypocreales</taxon>
        <taxon>Nectriaceae</taxon>
        <taxon>Fusarium</taxon>
        <taxon>Fusarium oxysporum species complex</taxon>
    </lineage>
</organism>
<dbReference type="Proteomes" id="UP000219602">
    <property type="component" value="Chromosome 12"/>
</dbReference>
<comment type="caution">
    <text evidence="1">The sequence shown here is derived from an EMBL/GenBank/DDBJ whole genome shotgun (WGS) entry which is preliminary data.</text>
</comment>
<name>A0A2H3GC83_FUSOX</name>
<gene>
    <name evidence="1" type="ORF">AU210_014395</name>
</gene>
<protein>
    <submittedName>
        <fullName evidence="1">Uncharacterized protein</fullName>
    </submittedName>
</protein>
<reference evidence="1 2" key="2">
    <citation type="journal article" date="2017" name="Sci. Rep.">
        <title>A mobile pathogenicity chromosome in Fusarium oxysporum for infection of multiple cucurbit species.</title>
        <authorList>
            <person name="van Dam P."/>
            <person name="Fokkens L."/>
            <person name="Ayukawa Y."/>
            <person name="van der Gragt M."/>
            <person name="Ter Horst A."/>
            <person name="Brankovics B."/>
            <person name="Houterman P.M."/>
            <person name="Arie T."/>
            <person name="Rep M."/>
        </authorList>
    </citation>
    <scope>NUCLEOTIDE SEQUENCE [LARGE SCALE GENOMIC DNA]</scope>
    <source>
        <strain evidence="1 2">Forc016</strain>
    </source>
</reference>
<reference evidence="1 2" key="1">
    <citation type="journal article" date="2016" name="Environ. Microbiol.">
        <title>Effector profiles distinguish formae speciales of Fusarium oxysporum.</title>
        <authorList>
            <person name="van Dam P."/>
            <person name="Fokkens L."/>
            <person name="Schmidt S.M."/>
            <person name="Linmans J.H."/>
            <person name="Kistler H.C."/>
            <person name="Ma L.J."/>
            <person name="Rep M."/>
        </authorList>
    </citation>
    <scope>NUCLEOTIDE SEQUENCE [LARGE SCALE GENOMIC DNA]</scope>
    <source>
        <strain evidence="1 2">Forc016</strain>
    </source>
</reference>
<dbReference type="EMBL" id="MABQ02000010">
    <property type="protein sequence ID" value="PCD25288.1"/>
    <property type="molecule type" value="Genomic_DNA"/>
</dbReference>
<dbReference type="AlphaFoldDB" id="A0A2H3GC83"/>
<sequence>MSDQSLPFRNKSVISDLRRKYKQRVSNFAEDIAQVYELRAKVDRANRDFKDGLGKDVDRLLLLHSEIIKGSDAVKTGDSLLLTEGDIIALYHQLGTKVVSEHWYECVLENIWENEKVKAQEKMVREKHYELYHQKRRPRMTCDNGYYTHRMHWYAERLFSRENTTEDGPLPVKIVKRLAFLELYGEADVSESDFEQDLSARTDILIDALRPAGVESKDSILWMERRYGCRGRRDG</sequence>
<evidence type="ECO:0000313" key="2">
    <source>
        <dbReference type="Proteomes" id="UP000219602"/>
    </source>
</evidence>
<evidence type="ECO:0000313" key="1">
    <source>
        <dbReference type="EMBL" id="PCD25288.1"/>
    </source>
</evidence>
<proteinExistence type="predicted"/>